<name>A0AAW1E5W3_ZOAVI</name>
<feature type="chain" id="PRO_5043822273" description="Secreted protein" evidence="2">
    <location>
        <begin position="33"/>
        <end position="122"/>
    </location>
</feature>
<evidence type="ECO:0000256" key="2">
    <source>
        <dbReference type="SAM" id="SignalP"/>
    </source>
</evidence>
<protein>
    <recommendedName>
        <fullName evidence="5">Secreted protein</fullName>
    </recommendedName>
</protein>
<keyword evidence="4" id="KW-1185">Reference proteome</keyword>
<feature type="region of interest" description="Disordered" evidence="1">
    <location>
        <begin position="33"/>
        <end position="59"/>
    </location>
</feature>
<dbReference type="EMBL" id="JBCEZU010000538">
    <property type="protein sequence ID" value="KAK9517548.1"/>
    <property type="molecule type" value="Genomic_DNA"/>
</dbReference>
<evidence type="ECO:0000313" key="4">
    <source>
        <dbReference type="Proteomes" id="UP001488805"/>
    </source>
</evidence>
<reference evidence="3 4" key="1">
    <citation type="journal article" date="2024" name="Genome Biol. Evol.">
        <title>Chromosome-level genome assembly of the viviparous eelpout Zoarces viviparus.</title>
        <authorList>
            <person name="Fuhrmann N."/>
            <person name="Brasseur M.V."/>
            <person name="Bakowski C.E."/>
            <person name="Podsiadlowski L."/>
            <person name="Prost S."/>
            <person name="Krehenwinkel H."/>
            <person name="Mayer C."/>
        </authorList>
    </citation>
    <scope>NUCLEOTIDE SEQUENCE [LARGE SCALE GENOMIC DNA]</scope>
    <source>
        <strain evidence="3">NO-MEL_2022_Ind0_liver</strain>
    </source>
</reference>
<proteinExistence type="predicted"/>
<organism evidence="3 4">
    <name type="scientific">Zoarces viviparus</name>
    <name type="common">Viviparous eelpout</name>
    <name type="synonym">Blennius viviparus</name>
    <dbReference type="NCBI Taxonomy" id="48416"/>
    <lineage>
        <taxon>Eukaryota</taxon>
        <taxon>Metazoa</taxon>
        <taxon>Chordata</taxon>
        <taxon>Craniata</taxon>
        <taxon>Vertebrata</taxon>
        <taxon>Euteleostomi</taxon>
        <taxon>Actinopterygii</taxon>
        <taxon>Neopterygii</taxon>
        <taxon>Teleostei</taxon>
        <taxon>Neoteleostei</taxon>
        <taxon>Acanthomorphata</taxon>
        <taxon>Eupercaria</taxon>
        <taxon>Perciformes</taxon>
        <taxon>Cottioidei</taxon>
        <taxon>Zoarcales</taxon>
        <taxon>Zoarcidae</taxon>
        <taxon>Zoarcinae</taxon>
        <taxon>Zoarces</taxon>
    </lineage>
</organism>
<comment type="caution">
    <text evidence="3">The sequence shown here is derived from an EMBL/GenBank/DDBJ whole genome shotgun (WGS) entry which is preliminary data.</text>
</comment>
<dbReference type="Proteomes" id="UP001488805">
    <property type="component" value="Unassembled WGS sequence"/>
</dbReference>
<keyword evidence="2" id="KW-0732">Signal</keyword>
<evidence type="ECO:0000313" key="3">
    <source>
        <dbReference type="EMBL" id="KAK9517548.1"/>
    </source>
</evidence>
<feature type="signal peptide" evidence="2">
    <location>
        <begin position="1"/>
        <end position="32"/>
    </location>
</feature>
<dbReference type="AlphaFoldDB" id="A0AAW1E5W3"/>
<feature type="compositionally biased region" description="Polar residues" evidence="1">
    <location>
        <begin position="34"/>
        <end position="53"/>
    </location>
</feature>
<sequence>MVFSKKLNKNHTLLQWFLLQLELFMIPSTAICRQPTTDTGSTPNPPQKASTGENRGPPLVGFLADPLPGSPRAALIQVENFTLTRHGLLDGTRQRQHPIVMEPPPAMALYHPCHGHLPATHV</sequence>
<gene>
    <name evidence="3" type="ORF">VZT92_022911</name>
</gene>
<evidence type="ECO:0008006" key="5">
    <source>
        <dbReference type="Google" id="ProtNLM"/>
    </source>
</evidence>
<accession>A0AAW1E5W3</accession>
<evidence type="ECO:0000256" key="1">
    <source>
        <dbReference type="SAM" id="MobiDB-lite"/>
    </source>
</evidence>